<proteinExistence type="predicted"/>
<dbReference type="OrthoDB" id="3783571at2759"/>
<accession>A0A6A5QRM0</accession>
<sequence>MSLSVSTTPRTSIDLAKEAAITTTSSCSSSFTTASPPKSKASTIWDSIKRHAKKHHEDVNAAYVAYYGLGEHRREGYGGKSQEIWEYKRGGKN</sequence>
<evidence type="ECO:0000313" key="1">
    <source>
        <dbReference type="EMBL" id="KAF1917470.1"/>
    </source>
</evidence>
<name>A0A6A5QRM0_AMPQU</name>
<organism evidence="1 2">
    <name type="scientific">Ampelomyces quisqualis</name>
    <name type="common">Powdery mildew agent</name>
    <dbReference type="NCBI Taxonomy" id="50730"/>
    <lineage>
        <taxon>Eukaryota</taxon>
        <taxon>Fungi</taxon>
        <taxon>Dikarya</taxon>
        <taxon>Ascomycota</taxon>
        <taxon>Pezizomycotina</taxon>
        <taxon>Dothideomycetes</taxon>
        <taxon>Pleosporomycetidae</taxon>
        <taxon>Pleosporales</taxon>
        <taxon>Pleosporineae</taxon>
        <taxon>Phaeosphaeriaceae</taxon>
        <taxon>Ampelomyces</taxon>
    </lineage>
</organism>
<dbReference type="AlphaFoldDB" id="A0A6A5QRM0"/>
<protein>
    <submittedName>
        <fullName evidence="1">Uncharacterized protein</fullName>
    </submittedName>
</protein>
<dbReference type="EMBL" id="ML979134">
    <property type="protein sequence ID" value="KAF1917470.1"/>
    <property type="molecule type" value="Genomic_DNA"/>
</dbReference>
<evidence type="ECO:0000313" key="2">
    <source>
        <dbReference type="Proteomes" id="UP000800096"/>
    </source>
</evidence>
<gene>
    <name evidence="1" type="ORF">BDU57DRAFT_513754</name>
</gene>
<dbReference type="Proteomes" id="UP000800096">
    <property type="component" value="Unassembled WGS sequence"/>
</dbReference>
<keyword evidence="2" id="KW-1185">Reference proteome</keyword>
<reference evidence="1" key="1">
    <citation type="journal article" date="2020" name="Stud. Mycol.">
        <title>101 Dothideomycetes genomes: a test case for predicting lifestyles and emergence of pathogens.</title>
        <authorList>
            <person name="Haridas S."/>
            <person name="Albert R."/>
            <person name="Binder M."/>
            <person name="Bloem J."/>
            <person name="Labutti K."/>
            <person name="Salamov A."/>
            <person name="Andreopoulos B."/>
            <person name="Baker S."/>
            <person name="Barry K."/>
            <person name="Bills G."/>
            <person name="Bluhm B."/>
            <person name="Cannon C."/>
            <person name="Castanera R."/>
            <person name="Culley D."/>
            <person name="Daum C."/>
            <person name="Ezra D."/>
            <person name="Gonzalez J."/>
            <person name="Henrissat B."/>
            <person name="Kuo A."/>
            <person name="Liang C."/>
            <person name="Lipzen A."/>
            <person name="Lutzoni F."/>
            <person name="Magnuson J."/>
            <person name="Mondo S."/>
            <person name="Nolan M."/>
            <person name="Ohm R."/>
            <person name="Pangilinan J."/>
            <person name="Park H.-J."/>
            <person name="Ramirez L."/>
            <person name="Alfaro M."/>
            <person name="Sun H."/>
            <person name="Tritt A."/>
            <person name="Yoshinaga Y."/>
            <person name="Zwiers L.-H."/>
            <person name="Turgeon B."/>
            <person name="Goodwin S."/>
            <person name="Spatafora J."/>
            <person name="Crous P."/>
            <person name="Grigoriev I."/>
        </authorList>
    </citation>
    <scope>NUCLEOTIDE SEQUENCE</scope>
    <source>
        <strain evidence="1">HMLAC05119</strain>
    </source>
</reference>